<dbReference type="RefSeq" id="XP_009164806.1">
    <property type="nucleotide sequence ID" value="XM_009166542.1"/>
</dbReference>
<dbReference type="KEGG" id="ovi:T265_02328"/>
<dbReference type="Proteomes" id="UP000054324">
    <property type="component" value="Unassembled WGS sequence"/>
</dbReference>
<reference evidence="1 2" key="1">
    <citation type="submission" date="2013-11" db="EMBL/GenBank/DDBJ databases">
        <title>Opisthorchis viverrini - life in the bile duct.</title>
        <authorList>
            <person name="Young N.D."/>
            <person name="Nagarajan N."/>
            <person name="Lin S.J."/>
            <person name="Korhonen P.K."/>
            <person name="Jex A.R."/>
            <person name="Hall R.S."/>
            <person name="Safavi-Hemami H."/>
            <person name="Kaewkong W."/>
            <person name="Bertrand D."/>
            <person name="Gao S."/>
            <person name="Seet Q."/>
            <person name="Wongkham S."/>
            <person name="Teh B.T."/>
            <person name="Wongkham C."/>
            <person name="Intapan P.M."/>
            <person name="Maleewong W."/>
            <person name="Yang X."/>
            <person name="Hu M."/>
            <person name="Wang Z."/>
            <person name="Hofmann A."/>
            <person name="Sternberg P.W."/>
            <person name="Tan P."/>
            <person name="Wang J."/>
            <person name="Gasser R.B."/>
        </authorList>
    </citation>
    <scope>NUCLEOTIDE SEQUENCE [LARGE SCALE GENOMIC DNA]</scope>
</reference>
<keyword evidence="2" id="KW-1185">Reference proteome</keyword>
<name>A0A075A6X9_OPIVI</name>
<dbReference type="CTD" id="20316516"/>
<dbReference type="AlphaFoldDB" id="A0A075A6X9"/>
<dbReference type="EMBL" id="KL596646">
    <property type="protein sequence ID" value="KER31415.1"/>
    <property type="molecule type" value="Genomic_DNA"/>
</dbReference>
<protein>
    <submittedName>
        <fullName evidence="1">Uncharacterized protein</fullName>
    </submittedName>
</protein>
<organism evidence="1 2">
    <name type="scientific">Opisthorchis viverrini</name>
    <name type="common">Southeast Asian liver fluke</name>
    <dbReference type="NCBI Taxonomy" id="6198"/>
    <lineage>
        <taxon>Eukaryota</taxon>
        <taxon>Metazoa</taxon>
        <taxon>Spiralia</taxon>
        <taxon>Lophotrochozoa</taxon>
        <taxon>Platyhelminthes</taxon>
        <taxon>Trematoda</taxon>
        <taxon>Digenea</taxon>
        <taxon>Opisthorchiida</taxon>
        <taxon>Opisthorchiata</taxon>
        <taxon>Opisthorchiidae</taxon>
        <taxon>Opisthorchis</taxon>
    </lineage>
</organism>
<sequence length="60" mass="6988">MNFGRHKGCSVFQSVRNSTSPDYEFPEKSYRCGCQQELDRFGTNTTIEEHETHVHTTSFE</sequence>
<gene>
    <name evidence="1" type="ORF">T265_02328</name>
</gene>
<dbReference type="GeneID" id="20316516"/>
<accession>A0A075A6X9</accession>
<evidence type="ECO:0000313" key="2">
    <source>
        <dbReference type="Proteomes" id="UP000054324"/>
    </source>
</evidence>
<proteinExistence type="predicted"/>
<evidence type="ECO:0000313" key="1">
    <source>
        <dbReference type="EMBL" id="KER31415.1"/>
    </source>
</evidence>